<dbReference type="InterPro" id="IPR037473">
    <property type="entry name" value="Lcp-like"/>
</dbReference>
<dbReference type="AlphaFoldDB" id="A0A139AE42"/>
<dbReference type="PANTHER" id="PTHR37539">
    <property type="entry name" value="SECRETED PROTEIN-RELATED"/>
    <property type="match status" value="1"/>
</dbReference>
<dbReference type="Proteomes" id="UP000070544">
    <property type="component" value="Unassembled WGS sequence"/>
</dbReference>
<protein>
    <submittedName>
        <fullName evidence="1">Uncharacterized protein</fullName>
    </submittedName>
</protein>
<accession>A0A139AE42</accession>
<name>A0A139AE42_GONPJ</name>
<gene>
    <name evidence="1" type="ORF">M427DRAFT_337160</name>
</gene>
<evidence type="ECO:0000313" key="1">
    <source>
        <dbReference type="EMBL" id="KXS14705.1"/>
    </source>
</evidence>
<reference evidence="1 2" key="1">
    <citation type="journal article" date="2015" name="Genome Biol. Evol.">
        <title>Phylogenomic analyses indicate that early fungi evolved digesting cell walls of algal ancestors of land plants.</title>
        <authorList>
            <person name="Chang Y."/>
            <person name="Wang S."/>
            <person name="Sekimoto S."/>
            <person name="Aerts A.L."/>
            <person name="Choi C."/>
            <person name="Clum A."/>
            <person name="LaButti K.M."/>
            <person name="Lindquist E.A."/>
            <person name="Yee Ngan C."/>
            <person name="Ohm R.A."/>
            <person name="Salamov A.A."/>
            <person name="Grigoriev I.V."/>
            <person name="Spatafora J.W."/>
            <person name="Berbee M.L."/>
        </authorList>
    </citation>
    <scope>NUCLEOTIDE SEQUENCE [LARGE SCALE GENOMIC DNA]</scope>
    <source>
        <strain evidence="1 2">JEL478</strain>
    </source>
</reference>
<dbReference type="OrthoDB" id="6361347at2759"/>
<keyword evidence="2" id="KW-1185">Reference proteome</keyword>
<evidence type="ECO:0000313" key="2">
    <source>
        <dbReference type="Proteomes" id="UP000070544"/>
    </source>
</evidence>
<organism evidence="1 2">
    <name type="scientific">Gonapodya prolifera (strain JEL478)</name>
    <name type="common">Monoblepharis prolifera</name>
    <dbReference type="NCBI Taxonomy" id="1344416"/>
    <lineage>
        <taxon>Eukaryota</taxon>
        <taxon>Fungi</taxon>
        <taxon>Fungi incertae sedis</taxon>
        <taxon>Chytridiomycota</taxon>
        <taxon>Chytridiomycota incertae sedis</taxon>
        <taxon>Monoblepharidomycetes</taxon>
        <taxon>Monoblepharidales</taxon>
        <taxon>Gonapodyaceae</taxon>
        <taxon>Gonapodya</taxon>
    </lineage>
</organism>
<sequence length="189" mass="21154">MLERPMAAPRRTVLERRIVLASGLMRLVRCGRRCVQFRALAEKPGDGMSSPNRQTFRRLVETAHWVVNCMTDDGTSGFPVSSFQTIQHLPFPTLLALGPDSDAWQAIVRVRFLHASVRRRLQAKWASNAEVILPINQLQNFATLLAICVQPFMQFPSLGSVAPMRRGRTLPMRGGTLGSTLVFLRSGIR</sequence>
<dbReference type="EMBL" id="KQ965767">
    <property type="protein sequence ID" value="KXS14705.1"/>
    <property type="molecule type" value="Genomic_DNA"/>
</dbReference>
<proteinExistence type="predicted"/>
<dbReference type="PANTHER" id="PTHR37539:SF1">
    <property type="entry name" value="ER-BOUND OXYGENASE MPAB_MPAB'_RUBBER OXYGENASE CATALYTIC DOMAIN-CONTAINING PROTEIN"/>
    <property type="match status" value="1"/>
</dbReference>